<dbReference type="PANTHER" id="PTHR23046">
    <property type="entry name" value="PHOSPHORIBOSYLAMINOIMIDAZOLE CARBOXYLASE CATALYTIC SUBUNIT"/>
    <property type="match status" value="1"/>
</dbReference>
<name>A0A3P3XM98_9SPIR</name>
<dbReference type="PIRSF" id="PIRSF001338">
    <property type="entry name" value="AIR_carboxylase"/>
    <property type="match status" value="1"/>
</dbReference>
<feature type="binding site" evidence="4 5">
    <location>
        <position position="12"/>
    </location>
    <ligand>
        <name>substrate</name>
    </ligand>
</feature>
<dbReference type="EMBL" id="FWDO01000003">
    <property type="protein sequence ID" value="SLM17410.1"/>
    <property type="molecule type" value="Genomic_DNA"/>
</dbReference>
<dbReference type="GO" id="GO:0016853">
    <property type="term" value="F:isomerase activity"/>
    <property type="evidence" value="ECO:0007669"/>
    <property type="project" value="UniProtKB-KW"/>
</dbReference>
<dbReference type="EC" id="4.1.1.21" evidence="4"/>
<reference evidence="7" key="1">
    <citation type="submission" date="2017-02" db="EMBL/GenBank/DDBJ databases">
        <authorList>
            <person name="Regsiter A."/>
            <person name="William W."/>
        </authorList>
    </citation>
    <scope>NUCLEOTIDE SEQUENCE</scope>
    <source>
        <strain evidence="7">BdmA 4</strain>
    </source>
</reference>
<dbReference type="InterPro" id="IPR000031">
    <property type="entry name" value="PurE_dom"/>
</dbReference>
<comment type="similarity">
    <text evidence="4">Belongs to the AIR carboxylase family. Class II subfamily.</text>
</comment>
<dbReference type="InterPro" id="IPR024694">
    <property type="entry name" value="PurE_prokaryotes"/>
</dbReference>
<feature type="binding site" evidence="4">
    <location>
        <position position="39"/>
    </location>
    <ligand>
        <name>substrate</name>
    </ligand>
</feature>
<dbReference type="PANTHER" id="PTHR23046:SF2">
    <property type="entry name" value="PHOSPHORIBOSYLAMINOIMIDAZOLE CARBOXYLASE"/>
    <property type="match status" value="1"/>
</dbReference>
<feature type="domain" description="PurE" evidence="6">
    <location>
        <begin position="4"/>
        <end position="151"/>
    </location>
</feature>
<comment type="function">
    <text evidence="4">Catalyzes the reversible conversion of 5-aminoimidazole ribonucleotide (AIR) and CO(2) to 4-carboxy-5-aminoimidazole ribonucleotide (CAIR).</text>
</comment>
<dbReference type="GO" id="GO:0006189">
    <property type="term" value="P:'de novo' IMP biosynthetic process"/>
    <property type="evidence" value="ECO:0007669"/>
    <property type="project" value="UniProtKB-UniRule"/>
</dbReference>
<dbReference type="SMART" id="SM01001">
    <property type="entry name" value="AIRC"/>
    <property type="match status" value="1"/>
</dbReference>
<protein>
    <recommendedName>
        <fullName evidence="4">Phosphoribosylaminoimidazole carboxylase</fullName>
        <ecNumber evidence="4">4.1.1.21</ecNumber>
    </recommendedName>
    <alternativeName>
        <fullName evidence="4">AIR carboxylase</fullName>
        <shortName evidence="4">AIRC</shortName>
    </alternativeName>
</protein>
<feature type="binding site" evidence="4 5">
    <location>
        <position position="15"/>
    </location>
    <ligand>
        <name>substrate</name>
    </ligand>
</feature>
<gene>
    <name evidence="4 7" type="primary">purE</name>
    <name evidence="7" type="ORF">SPIRO4BDMA_30047</name>
</gene>
<dbReference type="GO" id="GO:0004638">
    <property type="term" value="F:phosphoribosylaminoimidazole carboxylase activity"/>
    <property type="evidence" value="ECO:0007669"/>
    <property type="project" value="UniProtKB-UniRule"/>
</dbReference>
<accession>A0A3P3XM98</accession>
<dbReference type="UniPathway" id="UPA00074">
    <property type="reaction ID" value="UER00130"/>
</dbReference>
<organism evidence="7">
    <name type="scientific">uncultured spirochete</name>
    <dbReference type="NCBI Taxonomy" id="156406"/>
    <lineage>
        <taxon>Bacteria</taxon>
        <taxon>Pseudomonadati</taxon>
        <taxon>Spirochaetota</taxon>
        <taxon>Spirochaetia</taxon>
        <taxon>Spirochaetales</taxon>
        <taxon>environmental samples</taxon>
    </lineage>
</organism>
<evidence type="ECO:0000256" key="2">
    <source>
        <dbReference type="ARBA" id="ARBA00022755"/>
    </source>
</evidence>
<dbReference type="InterPro" id="IPR033626">
    <property type="entry name" value="PurE_classII"/>
</dbReference>
<dbReference type="SUPFAM" id="SSF52255">
    <property type="entry name" value="N5-CAIR mutase (phosphoribosylaminoimidazole carboxylase, PurE)"/>
    <property type="match status" value="1"/>
</dbReference>
<comment type="pathway">
    <text evidence="1 4">Purine metabolism; IMP biosynthesis via de novo pathway; 5-amino-1-(5-phospho-D-ribosyl)imidazole-4-carboxylate from 5-amino-1-(5-phospho-D-ribosyl)imidazole (carboxylase route): step 1/1.</text>
</comment>
<evidence type="ECO:0000259" key="6">
    <source>
        <dbReference type="SMART" id="SM01001"/>
    </source>
</evidence>
<evidence type="ECO:0000313" key="7">
    <source>
        <dbReference type="EMBL" id="SLM17410.1"/>
    </source>
</evidence>
<dbReference type="AlphaFoldDB" id="A0A3P3XM98"/>
<sequence length="175" mass="18903">MSRGRVVIFAGSPADKTHVEAIARALGEFGIPSTVRIASAHKTPKRLLEIIEGYDAEPIRTVYVTVAGRSNALSGLVDAATQFPVVVCPPPSESWAAYDIWSSLRMPSGVAPAVVLDPANAALFAAKLLALGEPDLRERIRQFQERNANRLVEEDEKIAGAARQAENSVTRELRT</sequence>
<keyword evidence="7" id="KW-0413">Isomerase</keyword>
<feature type="binding site" evidence="4 5">
    <location>
        <position position="42"/>
    </location>
    <ligand>
        <name>substrate</name>
    </ligand>
</feature>
<dbReference type="Gene3D" id="3.40.50.1970">
    <property type="match status" value="1"/>
</dbReference>
<comment type="catalytic activity">
    <reaction evidence="4">
        <text>5-amino-1-(5-phospho-D-ribosyl)imidazole-4-carboxylate + H(+) = 5-amino-1-(5-phospho-beta-D-ribosyl)imidazole + CO2</text>
        <dbReference type="Rhea" id="RHEA:10792"/>
        <dbReference type="ChEBI" id="CHEBI:15378"/>
        <dbReference type="ChEBI" id="CHEBI:16526"/>
        <dbReference type="ChEBI" id="CHEBI:77657"/>
        <dbReference type="ChEBI" id="CHEBI:137981"/>
        <dbReference type="EC" id="4.1.1.21"/>
    </reaction>
</comment>
<evidence type="ECO:0000256" key="4">
    <source>
        <dbReference type="HAMAP-Rule" id="MF_02045"/>
    </source>
</evidence>
<dbReference type="HAMAP" id="MF_02045">
    <property type="entry name" value="PurE_classII"/>
    <property type="match status" value="1"/>
</dbReference>
<feature type="binding site" evidence="4">
    <location>
        <position position="70"/>
    </location>
    <ligand>
        <name>substrate</name>
    </ligand>
</feature>
<keyword evidence="2 4" id="KW-0658">Purine biosynthesis</keyword>
<evidence type="ECO:0000256" key="3">
    <source>
        <dbReference type="ARBA" id="ARBA00023239"/>
    </source>
</evidence>
<keyword evidence="3 4" id="KW-0456">Lyase</keyword>
<evidence type="ECO:0000256" key="5">
    <source>
        <dbReference type="PIRSR" id="PIRSR001338-1"/>
    </source>
</evidence>
<evidence type="ECO:0000256" key="1">
    <source>
        <dbReference type="ARBA" id="ARBA00004747"/>
    </source>
</evidence>
<feature type="binding site" evidence="4">
    <location>
        <position position="68"/>
    </location>
    <ligand>
        <name>substrate</name>
    </ligand>
</feature>
<dbReference type="Pfam" id="PF00731">
    <property type="entry name" value="AIRC"/>
    <property type="match status" value="1"/>
</dbReference>
<proteinExistence type="inferred from homology"/>